<evidence type="ECO:0000256" key="2">
    <source>
        <dbReference type="ARBA" id="ARBA00022679"/>
    </source>
</evidence>
<keyword evidence="2" id="KW-0808">Transferase</keyword>
<dbReference type="PANTHER" id="PTHR31623:SF19">
    <property type="entry name" value="VINORINE SYNTHASE-RELATED"/>
    <property type="match status" value="1"/>
</dbReference>
<evidence type="ECO:0000313" key="5">
    <source>
        <dbReference type="Proteomes" id="UP001341840"/>
    </source>
</evidence>
<dbReference type="Gene3D" id="3.30.559.10">
    <property type="entry name" value="Chloramphenicol acetyltransferase-like domain"/>
    <property type="match status" value="2"/>
</dbReference>
<dbReference type="EMBL" id="JASCZI010030240">
    <property type="protein sequence ID" value="MED6119542.1"/>
    <property type="molecule type" value="Genomic_DNA"/>
</dbReference>
<reference evidence="4 5" key="1">
    <citation type="journal article" date="2023" name="Plants (Basel)">
        <title>Bridging the Gap: Combining Genomics and Transcriptomics Approaches to Understand Stylosanthes scabra, an Orphan Legume from the Brazilian Caatinga.</title>
        <authorList>
            <person name="Ferreira-Neto J.R.C."/>
            <person name="da Silva M.D."/>
            <person name="Binneck E."/>
            <person name="de Melo N.F."/>
            <person name="da Silva R.H."/>
            <person name="de Melo A.L.T.M."/>
            <person name="Pandolfi V."/>
            <person name="Bustamante F.O."/>
            <person name="Brasileiro-Vidal A.C."/>
            <person name="Benko-Iseppon A.M."/>
        </authorList>
    </citation>
    <scope>NUCLEOTIDE SEQUENCE [LARGE SCALE GENOMIC DNA]</scope>
    <source>
        <tissue evidence="4">Leaves</tissue>
    </source>
</reference>
<keyword evidence="5" id="KW-1185">Reference proteome</keyword>
<dbReference type="PANTHER" id="PTHR31623">
    <property type="entry name" value="F21J9.9"/>
    <property type="match status" value="1"/>
</dbReference>
<dbReference type="Proteomes" id="UP001341840">
    <property type="component" value="Unassembled WGS sequence"/>
</dbReference>
<evidence type="ECO:0000256" key="3">
    <source>
        <dbReference type="ARBA" id="ARBA00023315"/>
    </source>
</evidence>
<accession>A0ABU6R6D1</accession>
<evidence type="ECO:0000313" key="4">
    <source>
        <dbReference type="EMBL" id="MED6119542.1"/>
    </source>
</evidence>
<sequence>MNLETISRKFIKPSSPTPPNLEIFNMSLLDQLSPNIHGNMTLFYPHKTPAQQFSVKSQLLQDSLSQILTLFYPLAGRLRDAATIHCNDLGAFFIQSRTNTTLSEIISPPNLNIIQNLLPTADSETMQLSNSSMLLVRFTLFGCGATAITISLTHKIADFAALITILKAWTAACIAGDTQPVVPELAVGSALFPPSETLPAGMSASVNIPAEKFTTTRLIFESSKIQELKKKVRLEFEPSRVEVVLALIWRCALLSKTTAFKASALFQAVNLRPRMEPRVPETAIGNFVWPFAVTVEEEYELELEVLVKKMRDSLKDFMESKVERLKNSDEVMEGLKERGEMLKKKRISLVYKCSSWCKIGYSIYEVDFGWGKPVWMCSINNIVSNTIAFMDTRDGHGVEAFVTLDHQHMHSFQESQQLLHYALINPPLLL</sequence>
<gene>
    <name evidence="4" type="ORF">PIB30_012731</name>
</gene>
<proteinExistence type="inferred from homology"/>
<organism evidence="4 5">
    <name type="scientific">Stylosanthes scabra</name>
    <dbReference type="NCBI Taxonomy" id="79078"/>
    <lineage>
        <taxon>Eukaryota</taxon>
        <taxon>Viridiplantae</taxon>
        <taxon>Streptophyta</taxon>
        <taxon>Embryophyta</taxon>
        <taxon>Tracheophyta</taxon>
        <taxon>Spermatophyta</taxon>
        <taxon>Magnoliopsida</taxon>
        <taxon>eudicotyledons</taxon>
        <taxon>Gunneridae</taxon>
        <taxon>Pentapetalae</taxon>
        <taxon>rosids</taxon>
        <taxon>fabids</taxon>
        <taxon>Fabales</taxon>
        <taxon>Fabaceae</taxon>
        <taxon>Papilionoideae</taxon>
        <taxon>50 kb inversion clade</taxon>
        <taxon>dalbergioids sensu lato</taxon>
        <taxon>Dalbergieae</taxon>
        <taxon>Pterocarpus clade</taxon>
        <taxon>Stylosanthes</taxon>
    </lineage>
</organism>
<evidence type="ECO:0000256" key="1">
    <source>
        <dbReference type="ARBA" id="ARBA00009861"/>
    </source>
</evidence>
<keyword evidence="3" id="KW-0012">Acyltransferase</keyword>
<comment type="caution">
    <text evidence="4">The sequence shown here is derived from an EMBL/GenBank/DDBJ whole genome shotgun (WGS) entry which is preliminary data.</text>
</comment>
<dbReference type="Pfam" id="PF02458">
    <property type="entry name" value="Transferase"/>
    <property type="match status" value="1"/>
</dbReference>
<name>A0ABU6R6D1_9FABA</name>
<protein>
    <submittedName>
        <fullName evidence="4">Uncharacterized protein</fullName>
    </submittedName>
</protein>
<comment type="similarity">
    <text evidence="1">Belongs to the plant acyltransferase family.</text>
</comment>
<dbReference type="InterPro" id="IPR023213">
    <property type="entry name" value="CAT-like_dom_sf"/>
</dbReference>